<dbReference type="RefSeq" id="WP_009160950.1">
    <property type="nucleotide sequence ID" value="NZ_KB290959.1"/>
</dbReference>
<dbReference type="STRING" id="1127699.HMPREF9151_02089"/>
<reference evidence="1 2" key="1">
    <citation type="submission" date="2012-05" db="EMBL/GenBank/DDBJ databases">
        <authorList>
            <person name="Weinstock G."/>
            <person name="Sodergren E."/>
            <person name="Lobos E.A."/>
            <person name="Fulton L."/>
            <person name="Fulton R."/>
            <person name="Courtney L."/>
            <person name="Fronick C."/>
            <person name="O'Laughlin M."/>
            <person name="Godfrey J."/>
            <person name="Wilson R.M."/>
            <person name="Miner T."/>
            <person name="Farmer C."/>
            <person name="Delehaunty K."/>
            <person name="Cordes M."/>
            <person name="Minx P."/>
            <person name="Tomlinson C."/>
            <person name="Chen J."/>
            <person name="Wollam A."/>
            <person name="Pepin K.H."/>
            <person name="Bhonagiri V."/>
            <person name="Zhang X."/>
            <person name="Suruliraj S."/>
            <person name="Warren W."/>
            <person name="Mitreva M."/>
            <person name="Mardis E.R."/>
            <person name="Wilson R.K."/>
        </authorList>
    </citation>
    <scope>NUCLEOTIDE SEQUENCE [LARGE SCALE GENOMIC DNA]</scope>
    <source>
        <strain evidence="1 2">F0055</strain>
    </source>
</reference>
<dbReference type="HOGENOM" id="CLU_2900486_0_0_10"/>
<dbReference type="AlphaFoldDB" id="L1N2Q1"/>
<dbReference type="PATRIC" id="fig|1127699.3.peg.1906"/>
<comment type="caution">
    <text evidence="1">The sequence shown here is derived from an EMBL/GenBank/DDBJ whole genome shotgun (WGS) entry which is preliminary data.</text>
</comment>
<proteinExistence type="predicted"/>
<keyword evidence="2" id="KW-1185">Reference proteome</keyword>
<protein>
    <submittedName>
        <fullName evidence="1">Uncharacterized protein</fullName>
    </submittedName>
</protein>
<dbReference type="EMBL" id="AMEP01000138">
    <property type="protein sequence ID" value="EKX97491.1"/>
    <property type="molecule type" value="Genomic_DNA"/>
</dbReference>
<gene>
    <name evidence="1" type="ORF">HMPREF9151_02089</name>
</gene>
<organism evidence="1 2">
    <name type="scientific">Hoylesella saccharolytica F0055</name>
    <dbReference type="NCBI Taxonomy" id="1127699"/>
    <lineage>
        <taxon>Bacteria</taxon>
        <taxon>Pseudomonadati</taxon>
        <taxon>Bacteroidota</taxon>
        <taxon>Bacteroidia</taxon>
        <taxon>Bacteroidales</taxon>
        <taxon>Prevotellaceae</taxon>
        <taxon>Hoylesella</taxon>
    </lineage>
</organism>
<sequence length="62" mass="6915">MLLGAESYSFGLQNLCFYSAKPMLLQAKRIAFANPPLNSLCLKAFQSSGERCFSDFVEEMAE</sequence>
<name>L1N2Q1_9BACT</name>
<dbReference type="Proteomes" id="UP000010433">
    <property type="component" value="Unassembled WGS sequence"/>
</dbReference>
<evidence type="ECO:0000313" key="1">
    <source>
        <dbReference type="EMBL" id="EKX97491.1"/>
    </source>
</evidence>
<accession>L1N2Q1</accession>
<evidence type="ECO:0000313" key="2">
    <source>
        <dbReference type="Proteomes" id="UP000010433"/>
    </source>
</evidence>